<organism evidence="8 9">
    <name type="scientific">Ceratopteris richardii</name>
    <name type="common">Triangle waterfern</name>
    <dbReference type="NCBI Taxonomy" id="49495"/>
    <lineage>
        <taxon>Eukaryota</taxon>
        <taxon>Viridiplantae</taxon>
        <taxon>Streptophyta</taxon>
        <taxon>Embryophyta</taxon>
        <taxon>Tracheophyta</taxon>
        <taxon>Polypodiopsida</taxon>
        <taxon>Polypodiidae</taxon>
        <taxon>Polypodiales</taxon>
        <taxon>Pteridineae</taxon>
        <taxon>Pteridaceae</taxon>
        <taxon>Parkerioideae</taxon>
        <taxon>Ceratopteris</taxon>
    </lineage>
</organism>
<reference evidence="8" key="1">
    <citation type="submission" date="2021-08" db="EMBL/GenBank/DDBJ databases">
        <title>WGS assembly of Ceratopteris richardii.</title>
        <authorList>
            <person name="Marchant D.B."/>
            <person name="Chen G."/>
            <person name="Jenkins J."/>
            <person name="Shu S."/>
            <person name="Leebens-Mack J."/>
            <person name="Grimwood J."/>
            <person name="Schmutz J."/>
            <person name="Soltis P."/>
            <person name="Soltis D."/>
            <person name="Chen Z.-H."/>
        </authorList>
    </citation>
    <scope>NUCLEOTIDE SEQUENCE</scope>
    <source>
        <strain evidence="8">Whitten #5841</strain>
        <tissue evidence="8">Leaf</tissue>
    </source>
</reference>
<dbReference type="InterPro" id="IPR001841">
    <property type="entry name" value="Znf_RING"/>
</dbReference>
<evidence type="ECO:0000256" key="1">
    <source>
        <dbReference type="ARBA" id="ARBA00022723"/>
    </source>
</evidence>
<name>A0A8T2SP50_CERRI</name>
<dbReference type="PIRSF" id="PIRSF036836">
    <property type="entry name" value="RNase_bind_SBP1"/>
    <property type="match status" value="1"/>
</dbReference>
<dbReference type="AlphaFoldDB" id="A0A8T2SP50"/>
<evidence type="ECO:0000256" key="2">
    <source>
        <dbReference type="ARBA" id="ARBA00022771"/>
    </source>
</evidence>
<dbReference type="PANTHER" id="PTHR42647">
    <property type="entry name" value="SBP (S-RIBONUCLEASE BINDING PROTEIN) FAMILY PROTEIN"/>
    <property type="match status" value="1"/>
</dbReference>
<gene>
    <name evidence="8" type="ORF">KP509_18G003200</name>
</gene>
<dbReference type="Gene3D" id="3.30.40.10">
    <property type="entry name" value="Zinc/RING finger domain, C3HC4 (zinc finger)"/>
    <property type="match status" value="1"/>
</dbReference>
<dbReference type="GO" id="GO:0008270">
    <property type="term" value="F:zinc ion binding"/>
    <property type="evidence" value="ECO:0007669"/>
    <property type="project" value="UniProtKB-KW"/>
</dbReference>
<dbReference type="PANTHER" id="PTHR42647:SF72">
    <property type="entry name" value="EF-HAND CALCIUM-BINDING DOMAIN-CONTAINING PROTEIN 4A"/>
    <property type="match status" value="1"/>
</dbReference>
<dbReference type="EMBL" id="CM035423">
    <property type="protein sequence ID" value="KAH7365002.1"/>
    <property type="molecule type" value="Genomic_DNA"/>
</dbReference>
<accession>A0A8T2SP50</accession>
<keyword evidence="9" id="KW-1185">Reference proteome</keyword>
<dbReference type="Proteomes" id="UP000825935">
    <property type="component" value="Chromosome 18"/>
</dbReference>
<dbReference type="EMBL" id="CM035423">
    <property type="protein sequence ID" value="KAH7365004.1"/>
    <property type="molecule type" value="Genomic_DNA"/>
</dbReference>
<comment type="caution">
    <text evidence="8">The sequence shown here is derived from an EMBL/GenBank/DDBJ whole genome shotgun (WGS) entry which is preliminary data.</text>
</comment>
<dbReference type="Pfam" id="PF13920">
    <property type="entry name" value="zf-C3HC4_3"/>
    <property type="match status" value="1"/>
</dbReference>
<evidence type="ECO:0000259" key="7">
    <source>
        <dbReference type="PROSITE" id="PS50089"/>
    </source>
</evidence>
<feature type="domain" description="RING-type" evidence="7">
    <location>
        <begin position="315"/>
        <end position="352"/>
    </location>
</feature>
<keyword evidence="3" id="KW-0862">Zinc</keyword>
<feature type="coiled-coil region" evidence="5">
    <location>
        <begin position="159"/>
        <end position="227"/>
    </location>
</feature>
<evidence type="ECO:0000256" key="3">
    <source>
        <dbReference type="ARBA" id="ARBA00022833"/>
    </source>
</evidence>
<evidence type="ECO:0000256" key="5">
    <source>
        <dbReference type="SAM" id="Coils"/>
    </source>
</evidence>
<evidence type="ECO:0000256" key="6">
    <source>
        <dbReference type="SAM" id="MobiDB-lite"/>
    </source>
</evidence>
<keyword evidence="1" id="KW-0479">Metal-binding</keyword>
<dbReference type="OrthoDB" id="1711136at2759"/>
<evidence type="ECO:0000313" key="8">
    <source>
        <dbReference type="EMBL" id="KAH7365002.1"/>
    </source>
</evidence>
<keyword evidence="2 4" id="KW-0863">Zinc-finger</keyword>
<dbReference type="PROSITE" id="PS50089">
    <property type="entry name" value="ZF_RING_2"/>
    <property type="match status" value="1"/>
</dbReference>
<dbReference type="GO" id="GO:0004842">
    <property type="term" value="F:ubiquitin-protein transferase activity"/>
    <property type="evidence" value="ECO:0007669"/>
    <property type="project" value="TreeGrafter"/>
</dbReference>
<feature type="region of interest" description="Disordered" evidence="6">
    <location>
        <begin position="50"/>
        <end position="71"/>
    </location>
</feature>
<keyword evidence="5" id="KW-0175">Coiled coil</keyword>
<proteinExistence type="predicted"/>
<dbReference type="OMA" id="MQIETES"/>
<dbReference type="InterPro" id="IPR013083">
    <property type="entry name" value="Znf_RING/FYVE/PHD"/>
</dbReference>
<sequence length="364" mass="39801">MCDSQQQQQQQQVFVGADNVSRMIPHGNINSFLLPFHVLHPAGTALGPVNLPTVAPTTGGPRKRRKESVDRPRAIPQIQSQQAHLQQLGVDLNQTVAVPLTYQASPLVSTGLQLAFDDERSSVTSSRPTSAPTCAPSVALGEELAIQFSSQQEDLSQFLNSQAEQLKQALEERMQLQAKALMASIEGEVSRKMRAREAEMERVSKRNVELEERVVQLSMEREVWQSKAKSNEAMVAILRSNLQQAMMQVQHQSREPSRVEGCGDSEADDAASVYIDDNSPAQQSRALLMRNAMVKGSPVTGSSGLAAAPATMRACRRCGLNEASVLLLPCLHLCLCVHCNQNSVTERCPVCNIFVNNSAEVFLS</sequence>
<evidence type="ECO:0000313" key="9">
    <source>
        <dbReference type="Proteomes" id="UP000825935"/>
    </source>
</evidence>
<protein>
    <recommendedName>
        <fullName evidence="7">RING-type domain-containing protein</fullName>
    </recommendedName>
</protein>
<evidence type="ECO:0000256" key="4">
    <source>
        <dbReference type="PROSITE-ProRule" id="PRU00175"/>
    </source>
</evidence>